<organism evidence="1 2">
    <name type="scientific">Caerostris extrusa</name>
    <name type="common">Bark spider</name>
    <name type="synonym">Caerostris bankana</name>
    <dbReference type="NCBI Taxonomy" id="172846"/>
    <lineage>
        <taxon>Eukaryota</taxon>
        <taxon>Metazoa</taxon>
        <taxon>Ecdysozoa</taxon>
        <taxon>Arthropoda</taxon>
        <taxon>Chelicerata</taxon>
        <taxon>Arachnida</taxon>
        <taxon>Araneae</taxon>
        <taxon>Araneomorphae</taxon>
        <taxon>Entelegynae</taxon>
        <taxon>Araneoidea</taxon>
        <taxon>Araneidae</taxon>
        <taxon>Caerostris</taxon>
    </lineage>
</organism>
<name>A0AAV4UUT8_CAEEX</name>
<protein>
    <submittedName>
        <fullName evidence="1">Uncharacterized protein</fullName>
    </submittedName>
</protein>
<comment type="caution">
    <text evidence="1">The sequence shown here is derived from an EMBL/GenBank/DDBJ whole genome shotgun (WGS) entry which is preliminary data.</text>
</comment>
<reference evidence="1 2" key="1">
    <citation type="submission" date="2021-06" db="EMBL/GenBank/DDBJ databases">
        <title>Caerostris extrusa draft genome.</title>
        <authorList>
            <person name="Kono N."/>
            <person name="Arakawa K."/>
        </authorList>
    </citation>
    <scope>NUCLEOTIDE SEQUENCE [LARGE SCALE GENOMIC DNA]</scope>
</reference>
<evidence type="ECO:0000313" key="1">
    <source>
        <dbReference type="EMBL" id="GIY61460.1"/>
    </source>
</evidence>
<gene>
    <name evidence="1" type="ORF">CEXT_515841</name>
</gene>
<proteinExistence type="predicted"/>
<dbReference type="AlphaFoldDB" id="A0AAV4UUT8"/>
<feature type="non-terminal residue" evidence="1">
    <location>
        <position position="39"/>
    </location>
</feature>
<sequence length="39" mass="4527">MAVISGYAMRPFRIGFERLHKPDNAPSDACWWLQTDAFK</sequence>
<accession>A0AAV4UUT8</accession>
<evidence type="ECO:0000313" key="2">
    <source>
        <dbReference type="Proteomes" id="UP001054945"/>
    </source>
</evidence>
<dbReference type="EMBL" id="BPLR01013471">
    <property type="protein sequence ID" value="GIY61460.1"/>
    <property type="molecule type" value="Genomic_DNA"/>
</dbReference>
<keyword evidence="2" id="KW-1185">Reference proteome</keyword>
<dbReference type="Proteomes" id="UP001054945">
    <property type="component" value="Unassembled WGS sequence"/>
</dbReference>